<keyword evidence="4 10" id="KW-0378">Hydrolase</keyword>
<dbReference type="PANTHER" id="PTHR30591:SF1">
    <property type="entry name" value="RECBCD ENZYME SUBUNIT RECC"/>
    <property type="match status" value="1"/>
</dbReference>
<evidence type="ECO:0000256" key="3">
    <source>
        <dbReference type="ARBA" id="ARBA00022763"/>
    </source>
</evidence>
<keyword evidence="3 10" id="KW-0227">DNA damage</keyword>
<dbReference type="GO" id="GO:0005524">
    <property type="term" value="F:ATP binding"/>
    <property type="evidence" value="ECO:0007669"/>
    <property type="project" value="UniProtKB-UniRule"/>
</dbReference>
<dbReference type="Pfam" id="PF17946">
    <property type="entry name" value="RecC_C"/>
    <property type="match status" value="1"/>
</dbReference>
<sequence length="1148" mass="131061">MFTVYHSNQLDTLKIILLHLIRNEPLAHPFDTEQILVQSSGMSQWLKMALAEEFGVAANLAFPLPAAFIWELYTSVLPDVPQRSAFNKNALIWKIMQTLPHMLDMPQFQPLQQYLEKDGSDLKCYQLAEKIADIFDGYLVYRADWVEKWEAGEVVAELKGKHEWQSLLWQRLYQETLSQGHSHYHRANLYQTFIESLQKGLVPEGVLPKRLFIFGITALPPHYLEIFNAIGAHIDVHLMLTNPCRYYWGDIRDQRYLARLANKHRQSLMLQQGRLITGKSGTLLKEGHIPSEDELHLDLMTGNSLLASMGKLGRDHLYLLSQLECEEHEFFIEAPRDSLLHQIQADILHLEMHQNDEVLASSQHKQRIHQGDYSLSVHVCHSAMREVEVLHDALLTLFDTNPDLKPRDMIVMVADINTYSPAIEAVFGNAPGERFIPFSISDRTADRESPVLQAFLRLIQLPESRCLSSELLELLETPAMMGRFDISEAEFEQARSWVKASGIRWGLNEETARTLGLPATHQNTWEFGIERMLSGYAMSHTVDVFEYGSWIVAPFNEVQGLEAVLAGKLAAFISRIRHYRTILGQPREIHDWRQLLNTLLDDFFAPSVEEEVIFQSIRDTLARMNENLDDAGYDRAVSAEVMVRHLTDQLSGVRGSQRFLAGQVNFCTLMPMRSIPFSVVCLLGMNDGIYPRNMPAEGFDLIAEQPRPGDRSRRDDDRYLFLEALLSARERLYISYVGQSVRDNSSCQPSVLVTELMEYCCQNYCLSGDEDLPVDLSGKKLAEYLTIDHAMVPYSRKTFSQYPGSYAREWLPVARGDEPGTPAIPEQLPDYLADLTFPAELDLSEFQRFWHLPVKYFFNRRLRVVFESSLLVMDDEEPFALNGLESYQLRDELVAVLLEAGDKESSASRAEDYMKTKRAQGLLPVGAFGELEFANHLEQANQMVDALRDLCREPLPDQEVNLLSAVLGENRGIRIVGWISRRYQSGLVRYRSGKVRSQDYLAGWIEHLMMAAMGCSCPTHLIGYEKKAGIRHLVFDEMNDAAEAMSLIDELLALYLKGMNQPLPYFPKTVLAGVEANMDKQGQWQEDNEKAAKKMAETFLGNLKIPGECDSPYISRVWPEWSDTLSEEVQAYMLKVMKKARLHAREAE</sequence>
<dbReference type="PIRSF" id="PIRSF000980">
    <property type="entry name" value="RecC"/>
    <property type="match status" value="1"/>
</dbReference>
<dbReference type="HAMAP" id="MF_01486">
    <property type="entry name" value="RecC"/>
    <property type="match status" value="1"/>
</dbReference>
<dbReference type="AlphaFoldDB" id="A0A1M5WMG8"/>
<keyword evidence="1 10" id="KW-0540">Nuclease</keyword>
<accession>A0A1M5WMG8</accession>
<evidence type="ECO:0000256" key="8">
    <source>
        <dbReference type="ARBA" id="ARBA00023125"/>
    </source>
</evidence>
<evidence type="ECO:0000259" key="11">
    <source>
        <dbReference type="Pfam" id="PF17946"/>
    </source>
</evidence>
<dbReference type="GO" id="GO:0003677">
    <property type="term" value="F:DNA binding"/>
    <property type="evidence" value="ECO:0007669"/>
    <property type="project" value="UniProtKB-UniRule"/>
</dbReference>
<evidence type="ECO:0000256" key="6">
    <source>
        <dbReference type="ARBA" id="ARBA00022839"/>
    </source>
</evidence>
<comment type="miscellaneous">
    <text evidence="10">In the RecBCD complex, RecB has a slow 3'-5' helicase, an exonuclease activity and loads RecA onto ssDNA, RecD has a fast 5'-3' helicase activity, while RecC stimulates the ATPase and processivity of the RecB helicase and contributes to recognition of the Chi site.</text>
</comment>
<dbReference type="PANTHER" id="PTHR30591">
    <property type="entry name" value="RECBCD ENZYME SUBUNIT RECC"/>
    <property type="match status" value="1"/>
</dbReference>
<keyword evidence="2 10" id="KW-0547">Nucleotide-binding</keyword>
<dbReference type="Gene3D" id="1.10.10.160">
    <property type="match status" value="1"/>
</dbReference>
<dbReference type="EMBL" id="FQXZ01000007">
    <property type="protein sequence ID" value="SHH88384.1"/>
    <property type="molecule type" value="Genomic_DNA"/>
</dbReference>
<dbReference type="GO" id="GO:0000724">
    <property type="term" value="P:double-strand break repair via homologous recombination"/>
    <property type="evidence" value="ECO:0007669"/>
    <property type="project" value="UniProtKB-UniRule"/>
</dbReference>
<dbReference type="SUPFAM" id="SSF52980">
    <property type="entry name" value="Restriction endonuclease-like"/>
    <property type="match status" value="1"/>
</dbReference>
<dbReference type="InterPro" id="IPR027417">
    <property type="entry name" value="P-loop_NTPase"/>
</dbReference>
<dbReference type="InterPro" id="IPR006697">
    <property type="entry name" value="RecC"/>
</dbReference>
<dbReference type="InterPro" id="IPR011335">
    <property type="entry name" value="Restrct_endonuc-II-like"/>
</dbReference>
<reference evidence="12 13" key="1">
    <citation type="submission" date="2016-11" db="EMBL/GenBank/DDBJ databases">
        <authorList>
            <person name="Jaros S."/>
            <person name="Januszkiewicz K."/>
            <person name="Wedrychowicz H."/>
        </authorList>
    </citation>
    <scope>NUCLEOTIDE SEQUENCE [LARGE SCALE GENOMIC DNA]</scope>
    <source>
        <strain evidence="12 13">CECT 7868</strain>
    </source>
</reference>
<dbReference type="NCBIfam" id="NF008289">
    <property type="entry name" value="PRK11069.1"/>
    <property type="match status" value="1"/>
</dbReference>
<dbReference type="Gene3D" id="1.10.10.990">
    <property type="match status" value="1"/>
</dbReference>
<evidence type="ECO:0000256" key="10">
    <source>
        <dbReference type="HAMAP-Rule" id="MF_01486"/>
    </source>
</evidence>
<dbReference type="InterPro" id="IPR013986">
    <property type="entry name" value="DExx_box_DNA_helicase_dom_sf"/>
</dbReference>
<evidence type="ECO:0000313" key="13">
    <source>
        <dbReference type="Proteomes" id="UP000184608"/>
    </source>
</evidence>
<comment type="similarity">
    <text evidence="10">Belongs to the RecC family.</text>
</comment>
<dbReference type="Gene3D" id="3.40.50.10930">
    <property type="match status" value="1"/>
</dbReference>
<protein>
    <recommendedName>
        <fullName evidence="10">RecBCD enzyme subunit RecC</fullName>
    </recommendedName>
    <alternativeName>
        <fullName evidence="10">Exonuclease V subunit RecC</fullName>
        <shortName evidence="10">ExoV subunit RecC</shortName>
    </alternativeName>
    <alternativeName>
        <fullName evidence="10">Helicase/nuclease RecBCD subunit RecC</fullName>
    </alternativeName>
</protein>
<keyword evidence="6 10" id="KW-0269">Exonuclease</keyword>
<evidence type="ECO:0000313" key="12">
    <source>
        <dbReference type="EMBL" id="SHH88384.1"/>
    </source>
</evidence>
<name>A0A1M5WMG8_9VIBR</name>
<gene>
    <name evidence="10 12" type="primary">recC</name>
    <name evidence="12" type="ORF">VA7868_00779</name>
</gene>
<keyword evidence="7 10" id="KW-0067">ATP-binding</keyword>
<dbReference type="GO" id="GO:0003678">
    <property type="term" value="F:DNA helicase activity"/>
    <property type="evidence" value="ECO:0007669"/>
    <property type="project" value="UniProtKB-UniRule"/>
</dbReference>
<keyword evidence="5 10" id="KW-0347">Helicase</keyword>
<evidence type="ECO:0000256" key="9">
    <source>
        <dbReference type="ARBA" id="ARBA00023204"/>
    </source>
</evidence>
<dbReference type="Proteomes" id="UP000184608">
    <property type="component" value="Unassembled WGS sequence"/>
</dbReference>
<dbReference type="STRING" id="1216006.VA7868_00779"/>
<dbReference type="SUPFAM" id="SSF52540">
    <property type="entry name" value="P-loop containing nucleoside triphosphate hydrolases"/>
    <property type="match status" value="2"/>
</dbReference>
<keyword evidence="8 10" id="KW-0238">DNA-binding</keyword>
<dbReference type="NCBIfam" id="TIGR01450">
    <property type="entry name" value="recC"/>
    <property type="match status" value="1"/>
</dbReference>
<feature type="domain" description="RecC C-terminal" evidence="11">
    <location>
        <begin position="838"/>
        <end position="1076"/>
    </location>
</feature>
<evidence type="ECO:0000256" key="4">
    <source>
        <dbReference type="ARBA" id="ARBA00022801"/>
    </source>
</evidence>
<comment type="function">
    <text evidence="10">A helicase/nuclease that prepares dsDNA breaks (DSB) for recombinational DNA repair. Binds to DSBs and unwinds DNA via a highly rapid and processive ATP-dependent bidirectional helicase activity. Unwinds dsDNA until it encounters a Chi (crossover hotspot instigator) sequence from the 3' direction. Cuts ssDNA a few nucleotides 3' to the Chi site. The properties and activities of the enzyme are changed at Chi. The Chi-altered holoenzyme produces a long 3'-ssDNA overhang and facilitates RecA-binding to the ssDNA for homologous DNA recombination and repair. Holoenzyme degrades any linearized DNA that is unable to undergo homologous recombination. In the holoenzyme this subunit recognizes the wild-type Chi sequence, and when added to isolated RecB increases its ATP-dependent helicase processivity.</text>
</comment>
<evidence type="ECO:0000256" key="5">
    <source>
        <dbReference type="ARBA" id="ARBA00022806"/>
    </source>
</evidence>
<dbReference type="GO" id="GO:0009338">
    <property type="term" value="C:exodeoxyribonuclease V complex"/>
    <property type="evidence" value="ECO:0007669"/>
    <property type="project" value="InterPro"/>
</dbReference>
<evidence type="ECO:0000256" key="2">
    <source>
        <dbReference type="ARBA" id="ARBA00022741"/>
    </source>
</evidence>
<evidence type="ECO:0000256" key="7">
    <source>
        <dbReference type="ARBA" id="ARBA00022840"/>
    </source>
</evidence>
<dbReference type="RefSeq" id="WP_073602545.1">
    <property type="nucleotide sequence ID" value="NZ_FQXZ01000007.1"/>
</dbReference>
<evidence type="ECO:0000256" key="1">
    <source>
        <dbReference type="ARBA" id="ARBA00022722"/>
    </source>
</evidence>
<proteinExistence type="inferred from homology"/>
<dbReference type="OrthoDB" id="9762834at2"/>
<comment type="subunit">
    <text evidence="10">Heterotrimer of RecB, RecC and RecD. All subunits contribute to DNA-binding.</text>
</comment>
<keyword evidence="13" id="KW-1185">Reference proteome</keyword>
<dbReference type="Pfam" id="PF04257">
    <property type="entry name" value="Exonuc_V_gamma"/>
    <property type="match status" value="1"/>
</dbReference>
<keyword evidence="9 10" id="KW-0234">DNA repair</keyword>
<dbReference type="Gene3D" id="3.40.50.300">
    <property type="entry name" value="P-loop containing nucleotide triphosphate hydrolases"/>
    <property type="match status" value="2"/>
</dbReference>
<dbReference type="GO" id="GO:0008854">
    <property type="term" value="F:exodeoxyribonuclease V activity"/>
    <property type="evidence" value="ECO:0007669"/>
    <property type="project" value="InterPro"/>
</dbReference>
<dbReference type="InterPro" id="IPR041500">
    <property type="entry name" value="RecC_C"/>
</dbReference>
<dbReference type="CDD" id="cd22353">
    <property type="entry name" value="RecC_C-like"/>
    <property type="match status" value="1"/>
</dbReference>
<organism evidence="12 13">
    <name type="scientific">Vibrio aerogenes CECT 7868</name>
    <dbReference type="NCBI Taxonomy" id="1216006"/>
    <lineage>
        <taxon>Bacteria</taxon>
        <taxon>Pseudomonadati</taxon>
        <taxon>Pseudomonadota</taxon>
        <taxon>Gammaproteobacteria</taxon>
        <taxon>Vibrionales</taxon>
        <taxon>Vibrionaceae</taxon>
        <taxon>Vibrio</taxon>
    </lineage>
</organism>